<evidence type="ECO:0000313" key="1">
    <source>
        <dbReference type="EMBL" id="JAA68381.1"/>
    </source>
</evidence>
<keyword evidence="1" id="KW-0418">Kinase</keyword>
<reference evidence="1" key="1">
    <citation type="submission" date="2012-12" db="EMBL/GenBank/DDBJ databases">
        <title>Identification and characterization of a phenylalanine ammonia-lyase gene family in Isatis indigotica Fort.</title>
        <authorList>
            <person name="Liu Q."/>
            <person name="Chen J."/>
            <person name="Zhou X."/>
            <person name="Di P."/>
            <person name="Xiao Y."/>
            <person name="Xuan H."/>
            <person name="Zhang L."/>
            <person name="Chen W."/>
        </authorList>
    </citation>
    <scope>NUCLEOTIDE SEQUENCE</scope>
    <source>
        <tissue evidence="1">Salivary gland</tissue>
    </source>
</reference>
<keyword evidence="1" id="KW-0808">Transferase</keyword>
<keyword evidence="1" id="KW-0723">Serine/threonine-protein kinase</keyword>
<name>A0A0K8RBB6_IXORI</name>
<protein>
    <submittedName>
        <fullName evidence="1">Putative serine/threonine protein kinase rio3</fullName>
    </submittedName>
</protein>
<proteinExistence type="evidence at transcript level"/>
<sequence>MCCLQRTCSRRFVDSTCLVREPNCCPKYKTTRETNSSWAMSRNKRWTFLTPCSKSLWTKSPGLETRLHQARTRRQNPKSPTTTSLRTSPPVVYLAWMHVLYSLIKSKYNLQRVSKKSLSMNTFV</sequence>
<accession>A0A0K8RBB6</accession>
<dbReference type="EMBL" id="GADI01005427">
    <property type="protein sequence ID" value="JAA68381.1"/>
    <property type="molecule type" value="mRNA"/>
</dbReference>
<dbReference type="GO" id="GO:0004674">
    <property type="term" value="F:protein serine/threonine kinase activity"/>
    <property type="evidence" value="ECO:0007669"/>
    <property type="project" value="UniProtKB-KW"/>
</dbReference>
<organism evidence="1">
    <name type="scientific">Ixodes ricinus</name>
    <name type="common">Common tick</name>
    <name type="synonym">Acarus ricinus</name>
    <dbReference type="NCBI Taxonomy" id="34613"/>
    <lineage>
        <taxon>Eukaryota</taxon>
        <taxon>Metazoa</taxon>
        <taxon>Ecdysozoa</taxon>
        <taxon>Arthropoda</taxon>
        <taxon>Chelicerata</taxon>
        <taxon>Arachnida</taxon>
        <taxon>Acari</taxon>
        <taxon>Parasitiformes</taxon>
        <taxon>Ixodida</taxon>
        <taxon>Ixodoidea</taxon>
        <taxon>Ixodidae</taxon>
        <taxon>Ixodinae</taxon>
        <taxon>Ixodes</taxon>
    </lineage>
</organism>
<dbReference type="AlphaFoldDB" id="A0A0K8RBB6"/>